<organism evidence="4">
    <name type="scientific">uncultured Caudovirales phage</name>
    <dbReference type="NCBI Taxonomy" id="2100421"/>
    <lineage>
        <taxon>Viruses</taxon>
        <taxon>Duplodnaviria</taxon>
        <taxon>Heunggongvirae</taxon>
        <taxon>Uroviricota</taxon>
        <taxon>Caudoviricetes</taxon>
        <taxon>Peduoviridae</taxon>
        <taxon>Maltschvirus</taxon>
        <taxon>Maltschvirus maltsch</taxon>
    </lineage>
</organism>
<evidence type="ECO:0000313" key="1">
    <source>
        <dbReference type="EMBL" id="CAB4185511.1"/>
    </source>
</evidence>
<sequence length="201" mass="23394">MERDTVHTEIIENLIIKIYPDDDAPNPIKDWDCAAQMVCWHRRYDLGHKHDFEDSEEFLQAAKKGRWEWLPLYLYDHSGITMATRPFSCGWDSGQVGYIYIDPETGRKEWGSLWRNKARDCMQYTVEEYDNYLTGTVYGFVVEDIDTEEEIGSCWGFLGHYEAKTKDGHEYGALIEARGEAKAHIAYEIREAHKCAAICHI</sequence>
<evidence type="ECO:0000313" key="3">
    <source>
        <dbReference type="EMBL" id="CAB4217589.1"/>
    </source>
</evidence>
<dbReference type="EMBL" id="LR797450">
    <property type="protein sequence ID" value="CAB4217589.1"/>
    <property type="molecule type" value="Genomic_DNA"/>
</dbReference>
<reference evidence="4" key="1">
    <citation type="submission" date="2020-05" db="EMBL/GenBank/DDBJ databases">
        <authorList>
            <person name="Chiriac C."/>
            <person name="Salcher M."/>
            <person name="Ghai R."/>
            <person name="Kavagutti S V."/>
        </authorList>
    </citation>
    <scope>NUCLEOTIDE SEQUENCE</scope>
</reference>
<protein>
    <submittedName>
        <fullName evidence="4">Uncharacterized protein</fullName>
    </submittedName>
</protein>
<accession>A0A6J7XTJ9</accession>
<dbReference type="EMBL" id="LR798430">
    <property type="protein sequence ID" value="CAB5231412.1"/>
    <property type="molecule type" value="Genomic_DNA"/>
</dbReference>
<name>A0A6J7XTJ9_9CAUD</name>
<gene>
    <name evidence="1" type="ORF">UFOVP1127_87</name>
    <name evidence="2" type="ORF">UFOVP1242_123</name>
    <name evidence="3" type="ORF">UFOVP1492_47</name>
    <name evidence="4" type="ORF">UFOVP1580_76</name>
</gene>
<dbReference type="EMBL" id="LR797075">
    <property type="protein sequence ID" value="CAB4185511.1"/>
    <property type="molecule type" value="Genomic_DNA"/>
</dbReference>
<evidence type="ECO:0000313" key="2">
    <source>
        <dbReference type="EMBL" id="CAB4193658.1"/>
    </source>
</evidence>
<evidence type="ECO:0000313" key="4">
    <source>
        <dbReference type="EMBL" id="CAB5231412.1"/>
    </source>
</evidence>
<dbReference type="EMBL" id="LR797197">
    <property type="protein sequence ID" value="CAB4193658.1"/>
    <property type="molecule type" value="Genomic_DNA"/>
</dbReference>
<proteinExistence type="predicted"/>